<name>A0ABU6RJU8_9FABA</name>
<sequence length="158" mass="17167">MEDIPIPILRVANWIGKVLVTEFSTNLEQATQQAQEEGDDSAGTIDPNSVWRQTLSESCWNRVYGDSEFFASSLHRSGLGGSSASAASTYRGLDAPEVVDLREQMSRQMAAFYNPLRPGSSATVGGSGSSTAPPLPRRPPPRQPDHPLVDDDDDYEDV</sequence>
<keyword evidence="3" id="KW-1185">Reference proteome</keyword>
<feature type="compositionally biased region" description="Pro residues" evidence="1">
    <location>
        <begin position="133"/>
        <end position="142"/>
    </location>
</feature>
<reference evidence="2 3" key="1">
    <citation type="journal article" date="2023" name="Plants (Basel)">
        <title>Bridging the Gap: Combining Genomics and Transcriptomics Approaches to Understand Stylosanthes scabra, an Orphan Legume from the Brazilian Caatinga.</title>
        <authorList>
            <person name="Ferreira-Neto J.R.C."/>
            <person name="da Silva M.D."/>
            <person name="Binneck E."/>
            <person name="de Melo N.F."/>
            <person name="da Silva R.H."/>
            <person name="de Melo A.L.T.M."/>
            <person name="Pandolfi V."/>
            <person name="Bustamante F.O."/>
            <person name="Brasileiro-Vidal A.C."/>
            <person name="Benko-Iseppon A.M."/>
        </authorList>
    </citation>
    <scope>NUCLEOTIDE SEQUENCE [LARGE SCALE GENOMIC DNA]</scope>
    <source>
        <tissue evidence="2">Leaves</tissue>
    </source>
</reference>
<evidence type="ECO:0000313" key="2">
    <source>
        <dbReference type="EMBL" id="MED6124287.1"/>
    </source>
</evidence>
<proteinExistence type="predicted"/>
<evidence type="ECO:0000256" key="1">
    <source>
        <dbReference type="SAM" id="MobiDB-lite"/>
    </source>
</evidence>
<dbReference type="EMBL" id="JASCZI010030681">
    <property type="protein sequence ID" value="MED6124287.1"/>
    <property type="molecule type" value="Genomic_DNA"/>
</dbReference>
<comment type="caution">
    <text evidence="2">The sequence shown here is derived from an EMBL/GenBank/DDBJ whole genome shotgun (WGS) entry which is preliminary data.</text>
</comment>
<feature type="region of interest" description="Disordered" evidence="1">
    <location>
        <begin position="114"/>
        <end position="158"/>
    </location>
</feature>
<gene>
    <name evidence="2" type="ORF">PIB30_057576</name>
</gene>
<protein>
    <submittedName>
        <fullName evidence="2">Uncharacterized protein</fullName>
    </submittedName>
</protein>
<accession>A0ABU6RJU8</accession>
<organism evidence="2 3">
    <name type="scientific">Stylosanthes scabra</name>
    <dbReference type="NCBI Taxonomy" id="79078"/>
    <lineage>
        <taxon>Eukaryota</taxon>
        <taxon>Viridiplantae</taxon>
        <taxon>Streptophyta</taxon>
        <taxon>Embryophyta</taxon>
        <taxon>Tracheophyta</taxon>
        <taxon>Spermatophyta</taxon>
        <taxon>Magnoliopsida</taxon>
        <taxon>eudicotyledons</taxon>
        <taxon>Gunneridae</taxon>
        <taxon>Pentapetalae</taxon>
        <taxon>rosids</taxon>
        <taxon>fabids</taxon>
        <taxon>Fabales</taxon>
        <taxon>Fabaceae</taxon>
        <taxon>Papilionoideae</taxon>
        <taxon>50 kb inversion clade</taxon>
        <taxon>dalbergioids sensu lato</taxon>
        <taxon>Dalbergieae</taxon>
        <taxon>Pterocarpus clade</taxon>
        <taxon>Stylosanthes</taxon>
    </lineage>
</organism>
<dbReference type="Proteomes" id="UP001341840">
    <property type="component" value="Unassembled WGS sequence"/>
</dbReference>
<feature type="compositionally biased region" description="Low complexity" evidence="1">
    <location>
        <begin position="119"/>
        <end position="132"/>
    </location>
</feature>
<evidence type="ECO:0000313" key="3">
    <source>
        <dbReference type="Proteomes" id="UP001341840"/>
    </source>
</evidence>